<evidence type="ECO:0000256" key="4">
    <source>
        <dbReference type="ARBA" id="ARBA00022833"/>
    </source>
</evidence>
<evidence type="ECO:0000256" key="2">
    <source>
        <dbReference type="ARBA" id="ARBA00022723"/>
    </source>
</evidence>
<dbReference type="GO" id="GO:0016589">
    <property type="term" value="C:NURF complex"/>
    <property type="evidence" value="ECO:0007669"/>
    <property type="project" value="InterPro"/>
</dbReference>
<evidence type="ECO:0000313" key="11">
    <source>
        <dbReference type="Proteomes" id="UP001186944"/>
    </source>
</evidence>
<dbReference type="GO" id="GO:0008270">
    <property type="term" value="F:zinc ion binding"/>
    <property type="evidence" value="ECO:0007669"/>
    <property type="project" value="UniProtKB-KW"/>
</dbReference>
<evidence type="ECO:0000256" key="3">
    <source>
        <dbReference type="ARBA" id="ARBA00022771"/>
    </source>
</evidence>
<reference evidence="10" key="1">
    <citation type="submission" date="2019-08" db="EMBL/GenBank/DDBJ databases">
        <title>The improved chromosome-level genome for the pearl oyster Pinctada fucata martensii using PacBio sequencing and Hi-C.</title>
        <authorList>
            <person name="Zheng Z."/>
        </authorList>
    </citation>
    <scope>NUCLEOTIDE SEQUENCE</scope>
    <source>
        <strain evidence="10">ZZ-2019</strain>
        <tissue evidence="10">Adductor muscle</tissue>
    </source>
</reference>
<feature type="compositionally biased region" description="Basic residues" evidence="7">
    <location>
        <begin position="1"/>
        <end position="12"/>
    </location>
</feature>
<organism evidence="10 11">
    <name type="scientific">Pinctada imbricata</name>
    <name type="common">Atlantic pearl-oyster</name>
    <name type="synonym">Pinctada martensii</name>
    <dbReference type="NCBI Taxonomy" id="66713"/>
    <lineage>
        <taxon>Eukaryota</taxon>
        <taxon>Metazoa</taxon>
        <taxon>Spiralia</taxon>
        <taxon>Lophotrochozoa</taxon>
        <taxon>Mollusca</taxon>
        <taxon>Bivalvia</taxon>
        <taxon>Autobranchia</taxon>
        <taxon>Pteriomorphia</taxon>
        <taxon>Pterioida</taxon>
        <taxon>Pterioidea</taxon>
        <taxon>Pteriidae</taxon>
        <taxon>Pinctada</taxon>
    </lineage>
</organism>
<feature type="domain" description="PHD-type" evidence="8">
    <location>
        <begin position="319"/>
        <end position="366"/>
    </location>
</feature>
<name>A0AA89BVP5_PINIB</name>
<dbReference type="PROSITE" id="PS50016">
    <property type="entry name" value="ZF_PHD_2"/>
    <property type="match status" value="1"/>
</dbReference>
<dbReference type="InterPro" id="IPR011011">
    <property type="entry name" value="Znf_FYVE_PHD"/>
</dbReference>
<keyword evidence="4" id="KW-0862">Zinc</keyword>
<feature type="domain" description="DDT" evidence="9">
    <location>
        <begin position="167"/>
        <end position="227"/>
    </location>
</feature>
<evidence type="ECO:0000256" key="6">
    <source>
        <dbReference type="PROSITE-ProRule" id="PRU00146"/>
    </source>
</evidence>
<evidence type="ECO:0000259" key="9">
    <source>
        <dbReference type="PROSITE" id="PS50827"/>
    </source>
</evidence>
<dbReference type="Pfam" id="PF02791">
    <property type="entry name" value="DDT"/>
    <property type="match status" value="1"/>
</dbReference>
<accession>A0AA89BVP5</accession>
<dbReference type="Proteomes" id="UP001186944">
    <property type="component" value="Unassembled WGS sequence"/>
</dbReference>
<dbReference type="PANTHER" id="PTHR45975">
    <property type="entry name" value="NUCLEOSOME-REMODELING FACTOR SUBUNIT BPTF"/>
    <property type="match status" value="1"/>
</dbReference>
<comment type="caution">
    <text evidence="10">The sequence shown here is derived from an EMBL/GenBank/DDBJ whole genome shotgun (WGS) entry which is preliminary data.</text>
</comment>
<dbReference type="InterPro" id="IPR019786">
    <property type="entry name" value="Zinc_finger_PHD-type_CS"/>
</dbReference>
<feature type="compositionally biased region" description="Basic and acidic residues" evidence="7">
    <location>
        <begin position="487"/>
        <end position="517"/>
    </location>
</feature>
<dbReference type="InterPro" id="IPR028941">
    <property type="entry name" value="WHIM2_dom"/>
</dbReference>
<dbReference type="InterPro" id="IPR019787">
    <property type="entry name" value="Znf_PHD-finger"/>
</dbReference>
<evidence type="ECO:0000259" key="8">
    <source>
        <dbReference type="PROSITE" id="PS50016"/>
    </source>
</evidence>
<evidence type="ECO:0000256" key="7">
    <source>
        <dbReference type="SAM" id="MobiDB-lite"/>
    </source>
</evidence>
<keyword evidence="2" id="KW-0479">Metal-binding</keyword>
<sequence length="854" mass="95375">MSGRGRRARGRPPRTPLSNNRTNFLRKPKAYQSKSDGTSDPNSRSSTPVSIPGTPTRGRFKAREAAQKGRNFMQNLFDDDEASRSSMDPDDRTSDVMGELDALDDESGSSFAGSDSELSDDSYSTQSSASRRKFTFFRRPRTPDIPGERDVPPLVLPTSSTDLLLPSEHLMECLGIYEVIRHYRIILRLSPYTFEDFCAAIMSEEVSTLLTETHITLLKALIREEEGNNTVFGPADCKDSINISLFFIDSLTWPEPVRAFLESDNLAENKLAVQSVQNFGYPYVSVEDRINVLKVLTDLFLSTNCVREEIMNEGNIQYDDHCRACHKLGDLLCCETCSAVYHLACVDPPMEEVPEEDWVCGVCKAHQVKGVTDCVSDAERSGLLCRQEPLGYDRHGRKYWFLCRRIIVEGENETWYYSNKSQLDELFEVLDRSDLERDLFMTLNDFKEDVVKQMQVTEELTNAHKGNRKSVLEIEIAQVEKIQKERAERKALEQSKKEDGSTEVKGQDGEMADHDSNKNASTPNDISVMETEDTVVSQETSLSSTTSTTQISVTDSSQSRVSVQSKEVTETVTTTTVKTITSTKVMESGNMPNNVDKNDINVDGEEKKSLGKTESQEKSSDDSKDTSNNSTSNLLRTIKLENFSKLNSEKSTIMNVQSVCPNAKQTILKVQEDGTKPTILKVADDGSQKNPQTRTVLIVNRDGNKVTLAVSKQPVTAVAKADGTDTMVTQQASTNNTSLVSSIGQKQDPLTPKQFTDSVTATTGSLKMASRLSSASSDDVLVINKDGDITRVTRSRSAMMSTQSQFFKLGMENNFKTYQNQYSTNTLALNKHQHNEERDKKRYLSHKFSLTSTE</sequence>
<evidence type="ECO:0000256" key="1">
    <source>
        <dbReference type="ARBA" id="ARBA00004123"/>
    </source>
</evidence>
<keyword evidence="5" id="KW-0539">Nucleus</keyword>
<dbReference type="SUPFAM" id="SSF57903">
    <property type="entry name" value="FYVE/PHD zinc finger"/>
    <property type="match status" value="1"/>
</dbReference>
<dbReference type="FunFam" id="3.30.40.10:FF:000036">
    <property type="entry name" value="nucleosome-remodeling factor subunit BPTF isoform X1"/>
    <property type="match status" value="1"/>
</dbReference>
<evidence type="ECO:0000313" key="10">
    <source>
        <dbReference type="EMBL" id="KAK3089173.1"/>
    </source>
</evidence>
<dbReference type="GO" id="GO:0000978">
    <property type="term" value="F:RNA polymerase II cis-regulatory region sequence-specific DNA binding"/>
    <property type="evidence" value="ECO:0007669"/>
    <property type="project" value="TreeGrafter"/>
</dbReference>
<dbReference type="PANTHER" id="PTHR45975:SF2">
    <property type="entry name" value="NUCLEOSOME-REMODELING FACTOR SUBUNIT BPTF"/>
    <property type="match status" value="1"/>
</dbReference>
<feature type="compositionally biased region" description="Polar residues" evidence="7">
    <location>
        <begin position="32"/>
        <end position="49"/>
    </location>
</feature>
<feature type="region of interest" description="Disordered" evidence="7">
    <location>
        <begin position="1"/>
        <end position="126"/>
    </location>
</feature>
<keyword evidence="11" id="KW-1185">Reference proteome</keyword>
<dbReference type="InterPro" id="IPR038028">
    <property type="entry name" value="BPTF"/>
</dbReference>
<feature type="compositionally biased region" description="Basic and acidic residues" evidence="7">
    <location>
        <begin position="596"/>
        <end position="625"/>
    </location>
</feature>
<dbReference type="PROSITE" id="PS50827">
    <property type="entry name" value="DDT"/>
    <property type="match status" value="1"/>
</dbReference>
<feature type="region of interest" description="Disordered" evidence="7">
    <location>
        <begin position="487"/>
        <end position="633"/>
    </location>
</feature>
<protein>
    <recommendedName>
        <fullName evidence="12">Nucleosome-remodeling factor subunit BPTF</fullName>
    </recommendedName>
</protein>
<proteinExistence type="predicted"/>
<dbReference type="Pfam" id="PF15613">
    <property type="entry name" value="WSD"/>
    <property type="match status" value="1"/>
</dbReference>
<dbReference type="InterPro" id="IPR013083">
    <property type="entry name" value="Znf_RING/FYVE/PHD"/>
</dbReference>
<dbReference type="CDD" id="cd15559">
    <property type="entry name" value="PHD1_BPTF"/>
    <property type="match status" value="1"/>
</dbReference>
<keyword evidence="3 6" id="KW-0863">Zinc-finger</keyword>
<dbReference type="GO" id="GO:0006357">
    <property type="term" value="P:regulation of transcription by RNA polymerase II"/>
    <property type="evidence" value="ECO:0007669"/>
    <property type="project" value="InterPro"/>
</dbReference>
<dbReference type="Gene3D" id="3.30.40.10">
    <property type="entry name" value="Zinc/RING finger domain, C3HC4 (zinc finger)"/>
    <property type="match status" value="1"/>
</dbReference>
<gene>
    <name evidence="10" type="ORF">FSP39_001446</name>
</gene>
<dbReference type="InterPro" id="IPR001965">
    <property type="entry name" value="Znf_PHD"/>
</dbReference>
<dbReference type="PROSITE" id="PS01359">
    <property type="entry name" value="ZF_PHD_1"/>
    <property type="match status" value="1"/>
</dbReference>
<comment type="subcellular location">
    <subcellularLocation>
        <location evidence="1">Nucleus</location>
    </subcellularLocation>
</comment>
<dbReference type="SMART" id="SM00249">
    <property type="entry name" value="PHD"/>
    <property type="match status" value="1"/>
</dbReference>
<dbReference type="SMART" id="SM00571">
    <property type="entry name" value="DDT"/>
    <property type="match status" value="1"/>
</dbReference>
<feature type="compositionally biased region" description="Low complexity" evidence="7">
    <location>
        <begin position="534"/>
        <end position="585"/>
    </location>
</feature>
<dbReference type="AlphaFoldDB" id="A0AA89BVP5"/>
<dbReference type="EMBL" id="VSWD01000010">
    <property type="protein sequence ID" value="KAK3089173.1"/>
    <property type="molecule type" value="Genomic_DNA"/>
</dbReference>
<evidence type="ECO:0000256" key="5">
    <source>
        <dbReference type="ARBA" id="ARBA00023242"/>
    </source>
</evidence>
<dbReference type="Pfam" id="PF00628">
    <property type="entry name" value="PHD"/>
    <property type="match status" value="1"/>
</dbReference>
<evidence type="ECO:0008006" key="12">
    <source>
        <dbReference type="Google" id="ProtNLM"/>
    </source>
</evidence>
<dbReference type="InterPro" id="IPR018501">
    <property type="entry name" value="DDT_dom"/>
</dbReference>